<evidence type="ECO:0000259" key="1">
    <source>
        <dbReference type="PROSITE" id="PS51186"/>
    </source>
</evidence>
<dbReference type="InterPro" id="IPR000182">
    <property type="entry name" value="GNAT_dom"/>
</dbReference>
<evidence type="ECO:0000313" key="3">
    <source>
        <dbReference type="Proteomes" id="UP000269115"/>
    </source>
</evidence>
<sequence length="237" mass="27627">MRLVSQLLQRLRQKGLRRALRPLWQRHVFQHWQLVWLDRDPLARVPRQRTRPCPPVRLVQITPSNTDAFARHFPGQLQTMNDLAREGHTGHMYLDEAGDAVAMVWASTRDYHDRHYYGCTFPVQPGEYFQFAGEVERAYFGTGLSTRVQTELWEAMLAKGCTRIVVVVALDNAQAVKMHLHLDYHEQGRITHAYRFFGRWYFSRVTHYSGSRLAHLAPRARRKADSEPAPQLHDTDA</sequence>
<dbReference type="Gene3D" id="3.40.630.30">
    <property type="match status" value="1"/>
</dbReference>
<gene>
    <name evidence="2" type="ORF">EDF85_1077</name>
</gene>
<feature type="domain" description="N-acetyltransferase" evidence="1">
    <location>
        <begin position="48"/>
        <end position="206"/>
    </location>
</feature>
<dbReference type="EMBL" id="RJUR01000011">
    <property type="protein sequence ID" value="ROQ53320.1"/>
    <property type="molecule type" value="Genomic_DNA"/>
</dbReference>
<dbReference type="AlphaFoldDB" id="A0A9X8EJW6"/>
<reference evidence="2 3" key="1">
    <citation type="submission" date="2018-11" db="EMBL/GenBank/DDBJ databases">
        <title>Genomic analyses of the natural microbiome of Caenorhabditis elegans.</title>
        <authorList>
            <person name="Samuel B."/>
        </authorList>
    </citation>
    <scope>NUCLEOTIDE SEQUENCE [LARGE SCALE GENOMIC DNA]</scope>
    <source>
        <strain evidence="2 3">BIGb0473</strain>
    </source>
</reference>
<name>A0A9X8EJW6_PSEPU</name>
<dbReference type="RefSeq" id="WP_260328905.1">
    <property type="nucleotide sequence ID" value="NZ_RJUR01000011.1"/>
</dbReference>
<dbReference type="GO" id="GO:0016747">
    <property type="term" value="F:acyltransferase activity, transferring groups other than amino-acyl groups"/>
    <property type="evidence" value="ECO:0007669"/>
    <property type="project" value="InterPro"/>
</dbReference>
<dbReference type="PROSITE" id="PS51186">
    <property type="entry name" value="GNAT"/>
    <property type="match status" value="1"/>
</dbReference>
<organism evidence="2 3">
    <name type="scientific">Pseudomonas putida</name>
    <name type="common">Arthrobacter siderocapsulatus</name>
    <dbReference type="NCBI Taxonomy" id="303"/>
    <lineage>
        <taxon>Bacteria</taxon>
        <taxon>Pseudomonadati</taxon>
        <taxon>Pseudomonadota</taxon>
        <taxon>Gammaproteobacteria</taxon>
        <taxon>Pseudomonadales</taxon>
        <taxon>Pseudomonadaceae</taxon>
        <taxon>Pseudomonas</taxon>
    </lineage>
</organism>
<comment type="caution">
    <text evidence="2">The sequence shown here is derived from an EMBL/GenBank/DDBJ whole genome shotgun (WGS) entry which is preliminary data.</text>
</comment>
<protein>
    <recommendedName>
        <fullName evidence="1">N-acetyltransferase domain-containing protein</fullName>
    </recommendedName>
</protein>
<dbReference type="InterPro" id="IPR016181">
    <property type="entry name" value="Acyl_CoA_acyltransferase"/>
</dbReference>
<dbReference type="Pfam" id="PF00583">
    <property type="entry name" value="Acetyltransf_1"/>
    <property type="match status" value="1"/>
</dbReference>
<proteinExistence type="predicted"/>
<accession>A0A9X8EJW6</accession>
<dbReference type="SUPFAM" id="SSF55729">
    <property type="entry name" value="Acyl-CoA N-acyltransferases (Nat)"/>
    <property type="match status" value="1"/>
</dbReference>
<evidence type="ECO:0000313" key="2">
    <source>
        <dbReference type="EMBL" id="ROQ53320.1"/>
    </source>
</evidence>
<dbReference type="Proteomes" id="UP000269115">
    <property type="component" value="Unassembled WGS sequence"/>
</dbReference>